<dbReference type="KEGG" id="agl:PYTT_0310"/>
<gene>
    <name evidence="2" type="ORF">PYTT_0310</name>
</gene>
<evidence type="ECO:0000256" key="1">
    <source>
        <dbReference type="SAM" id="MobiDB-lite"/>
    </source>
</evidence>
<feature type="compositionally biased region" description="Basic and acidic residues" evidence="1">
    <location>
        <begin position="98"/>
        <end position="126"/>
    </location>
</feature>
<keyword evidence="3" id="KW-1185">Reference proteome</keyword>
<evidence type="ECO:0000313" key="3">
    <source>
        <dbReference type="Proteomes" id="UP000176204"/>
    </source>
</evidence>
<name>A0A1H6KP39_9BACT</name>
<feature type="compositionally biased region" description="Basic and acidic residues" evidence="1">
    <location>
        <begin position="66"/>
        <end position="78"/>
    </location>
</feature>
<proteinExistence type="predicted"/>
<dbReference type="Proteomes" id="UP000176204">
    <property type="component" value="Chromosome I"/>
</dbReference>
<dbReference type="RefSeq" id="WP_141675697.1">
    <property type="nucleotide sequence ID" value="NZ_LIGX01000002.1"/>
</dbReference>
<reference evidence="3" key="1">
    <citation type="submission" date="2016-09" db="EMBL/GenBank/DDBJ databases">
        <authorList>
            <person name="Koehorst J."/>
        </authorList>
    </citation>
    <scope>NUCLEOTIDE SEQUENCE [LARGE SCALE GENOMIC DNA]</scope>
</reference>
<evidence type="ECO:0000313" key="2">
    <source>
        <dbReference type="EMBL" id="SEH73284.1"/>
    </source>
</evidence>
<dbReference type="AlphaFoldDB" id="A0A1H6KP39"/>
<feature type="region of interest" description="Disordered" evidence="1">
    <location>
        <begin position="36"/>
        <end position="139"/>
    </location>
</feature>
<organism evidence="2 3">
    <name type="scientific">Akkermansia glycaniphila</name>
    <dbReference type="NCBI Taxonomy" id="1679444"/>
    <lineage>
        <taxon>Bacteria</taxon>
        <taxon>Pseudomonadati</taxon>
        <taxon>Verrucomicrobiota</taxon>
        <taxon>Verrucomicrobiia</taxon>
        <taxon>Verrucomicrobiales</taxon>
        <taxon>Akkermansiaceae</taxon>
        <taxon>Akkermansia</taxon>
    </lineage>
</organism>
<sequence>MNVEHPSLKSRPAYPSHAGVASMAVACLLVPLSPSYANEVPAKPSETSGTTVQRPPGVVVGTPAPSRDESSGDQDTRPRITLGEMRAEPKPVPVPGRSRIEAPKKDGTGEGERVRAEGQTKIEPKDVPPVLKAGQVKVEPKERPPVYKGVVLRMPANLEDIPQPHRNGNQ</sequence>
<protein>
    <submittedName>
        <fullName evidence="2">Uncharacterized protein</fullName>
    </submittedName>
</protein>
<dbReference type="EMBL" id="LT629973">
    <property type="protein sequence ID" value="SEH73284.1"/>
    <property type="molecule type" value="Genomic_DNA"/>
</dbReference>
<accession>A0A1H6KP39</accession>
<dbReference type="STRING" id="1679444.PYTT_0310"/>